<evidence type="ECO:0000256" key="5">
    <source>
        <dbReference type="ARBA" id="ARBA00093792"/>
    </source>
</evidence>
<comment type="subcellular location">
    <subcellularLocation>
        <location evidence="1">Secreted</location>
    </subcellularLocation>
</comment>
<keyword evidence="2" id="KW-0964">Secreted</keyword>
<dbReference type="RefSeq" id="WP_115312561.1">
    <property type="nucleotide sequence ID" value="NZ_CP066042.1"/>
</dbReference>
<keyword evidence="3 6" id="KW-0732">Signal</keyword>
<evidence type="ECO:0000256" key="3">
    <source>
        <dbReference type="ARBA" id="ARBA00022729"/>
    </source>
</evidence>
<evidence type="ECO:0000313" key="8">
    <source>
        <dbReference type="Proteomes" id="UP000255425"/>
    </source>
</evidence>
<proteinExistence type="inferred from homology"/>
<dbReference type="AlphaFoldDB" id="A0A380GXB1"/>
<organism evidence="7 8">
    <name type="scientific">Staphylococcus saccharolyticus</name>
    <dbReference type="NCBI Taxonomy" id="33028"/>
    <lineage>
        <taxon>Bacteria</taxon>
        <taxon>Bacillati</taxon>
        <taxon>Bacillota</taxon>
        <taxon>Bacilli</taxon>
        <taxon>Bacillales</taxon>
        <taxon>Staphylococcaceae</taxon>
        <taxon>Staphylococcus</taxon>
    </lineage>
</organism>
<gene>
    <name evidence="7" type="primary">isaB</name>
    <name evidence="7" type="ORF">NCTC11807_00321</name>
</gene>
<keyword evidence="8" id="KW-1185">Reference proteome</keyword>
<dbReference type="InterPro" id="IPR058086">
    <property type="entry name" value="IsaB"/>
</dbReference>
<name>A0A380GXB1_9STAP</name>
<evidence type="ECO:0000256" key="4">
    <source>
        <dbReference type="ARBA" id="ARBA00093777"/>
    </source>
</evidence>
<protein>
    <recommendedName>
        <fullName evidence="5">Immunodominant staphylococcal antigen B</fullName>
    </recommendedName>
</protein>
<evidence type="ECO:0000256" key="6">
    <source>
        <dbReference type="SAM" id="SignalP"/>
    </source>
</evidence>
<comment type="similarity">
    <text evidence="4">Belongs to the IsaB family.</text>
</comment>
<evidence type="ECO:0000256" key="2">
    <source>
        <dbReference type="ARBA" id="ARBA00022525"/>
    </source>
</evidence>
<accession>A0A380GXB1</accession>
<dbReference type="EMBL" id="UHDZ01000001">
    <property type="protein sequence ID" value="SUM67852.1"/>
    <property type="molecule type" value="Genomic_DNA"/>
</dbReference>
<reference evidence="7 8" key="1">
    <citation type="submission" date="2018-06" db="EMBL/GenBank/DDBJ databases">
        <authorList>
            <consortium name="Pathogen Informatics"/>
            <person name="Doyle S."/>
        </authorList>
    </citation>
    <scope>NUCLEOTIDE SEQUENCE [LARGE SCALE GENOMIC DNA]</scope>
    <source>
        <strain evidence="7 8">NCTC11807</strain>
    </source>
</reference>
<evidence type="ECO:0000256" key="1">
    <source>
        <dbReference type="ARBA" id="ARBA00004613"/>
    </source>
</evidence>
<feature type="signal peptide" evidence="6">
    <location>
        <begin position="1"/>
        <end position="24"/>
    </location>
</feature>
<dbReference type="Proteomes" id="UP000255425">
    <property type="component" value="Unassembled WGS sequence"/>
</dbReference>
<dbReference type="GeneID" id="63935171"/>
<dbReference type="NCBIfam" id="NF047686">
    <property type="entry name" value="IsaB_fam"/>
    <property type="match status" value="1"/>
</dbReference>
<sequence length="160" mass="17674">MKKSTKVILSSMLTVGTMFGVGVAADSPQVNQAHAATTPYYNYHGYAGNHASFVLDKQFIKSLKYNNFRMNGVHITSTYATKTVKKYDQTFHGVTKSGKSANSVTFDVTSKLTLQQLKQAYGKNLIAHGNNFYIYKPGNDKPGIMFILKNEKVTSISIGF</sequence>
<evidence type="ECO:0000313" key="7">
    <source>
        <dbReference type="EMBL" id="SUM67852.1"/>
    </source>
</evidence>
<feature type="chain" id="PRO_5039517530" description="Immunodominant staphylococcal antigen B" evidence="6">
    <location>
        <begin position="25"/>
        <end position="160"/>
    </location>
</feature>